<keyword evidence="1" id="KW-0175">Coiled coil</keyword>
<evidence type="ECO:0000256" key="1">
    <source>
        <dbReference type="SAM" id="Coils"/>
    </source>
</evidence>
<gene>
    <name evidence="2" type="ORF">AK812_SmicGene4240</name>
</gene>
<proteinExistence type="predicted"/>
<evidence type="ECO:0000313" key="2">
    <source>
        <dbReference type="EMBL" id="OLQ11915.1"/>
    </source>
</evidence>
<name>A0A1Q9EWZ5_SYMMI</name>
<protein>
    <submittedName>
        <fullName evidence="2">Uncharacterized protein</fullName>
    </submittedName>
</protein>
<sequence length="338" mass="38009">MDSTGFAAFPMDVDLLSPSILNKQKISFYPSVALAVAKEFRSMVRGLGYKLSDGEPASAKKRRASESGMSDLLGILRVVIPKEIRQKVWEENRVQYDGEMILIPLFMLQSPDSRLEIDTWVTTMHISTDNGNLTCKGVDIKVWNFYKLENAQKQWETKRCILKNCVAKTKKKTDEPAAEESWELFFSDPNTATLWGFWMSLGAETDVPILKQSSDVMPGSVVRTKTPMSDYCKIPSDCVWDSHARVLGKVSFTVDMQTTWSNFVHCRTAKSKIAQMLDLDRDIQMAKRDLGSMQRKRAKIQRELSDVERAGVVAVEDEIPHDAGAVDAGYSSSNSDDD</sequence>
<reference evidence="2 3" key="1">
    <citation type="submission" date="2016-02" db="EMBL/GenBank/DDBJ databases">
        <title>Genome analysis of coral dinoflagellate symbionts highlights evolutionary adaptations to a symbiotic lifestyle.</title>
        <authorList>
            <person name="Aranda M."/>
            <person name="Li Y."/>
            <person name="Liew Y.J."/>
            <person name="Baumgarten S."/>
            <person name="Simakov O."/>
            <person name="Wilson M."/>
            <person name="Piel J."/>
            <person name="Ashoor H."/>
            <person name="Bougouffa S."/>
            <person name="Bajic V.B."/>
            <person name="Ryu T."/>
            <person name="Ravasi T."/>
            <person name="Bayer T."/>
            <person name="Micklem G."/>
            <person name="Kim H."/>
            <person name="Bhak J."/>
            <person name="Lajeunesse T.C."/>
            <person name="Voolstra C.R."/>
        </authorList>
    </citation>
    <scope>NUCLEOTIDE SEQUENCE [LARGE SCALE GENOMIC DNA]</scope>
    <source>
        <strain evidence="2 3">CCMP2467</strain>
    </source>
</reference>
<dbReference type="AlphaFoldDB" id="A0A1Q9EWZ5"/>
<organism evidence="2 3">
    <name type="scientific">Symbiodinium microadriaticum</name>
    <name type="common">Dinoflagellate</name>
    <name type="synonym">Zooxanthella microadriatica</name>
    <dbReference type="NCBI Taxonomy" id="2951"/>
    <lineage>
        <taxon>Eukaryota</taxon>
        <taxon>Sar</taxon>
        <taxon>Alveolata</taxon>
        <taxon>Dinophyceae</taxon>
        <taxon>Suessiales</taxon>
        <taxon>Symbiodiniaceae</taxon>
        <taxon>Symbiodinium</taxon>
    </lineage>
</organism>
<dbReference type="Proteomes" id="UP000186817">
    <property type="component" value="Unassembled WGS sequence"/>
</dbReference>
<feature type="coiled-coil region" evidence="1">
    <location>
        <begin position="283"/>
        <end position="310"/>
    </location>
</feature>
<comment type="caution">
    <text evidence="2">The sequence shown here is derived from an EMBL/GenBank/DDBJ whole genome shotgun (WGS) entry which is preliminary data.</text>
</comment>
<dbReference type="OrthoDB" id="408681at2759"/>
<dbReference type="EMBL" id="LSRX01000052">
    <property type="protein sequence ID" value="OLQ11915.1"/>
    <property type="molecule type" value="Genomic_DNA"/>
</dbReference>
<evidence type="ECO:0000313" key="3">
    <source>
        <dbReference type="Proteomes" id="UP000186817"/>
    </source>
</evidence>
<keyword evidence="3" id="KW-1185">Reference proteome</keyword>
<accession>A0A1Q9EWZ5</accession>